<proteinExistence type="predicted"/>
<evidence type="ECO:0000313" key="3">
    <source>
        <dbReference type="Proteomes" id="UP001222325"/>
    </source>
</evidence>
<feature type="region of interest" description="Disordered" evidence="1">
    <location>
        <begin position="257"/>
        <end position="282"/>
    </location>
</feature>
<name>A0AAD6U1L0_9AGAR</name>
<protein>
    <submittedName>
        <fullName evidence="2">Uncharacterized protein</fullName>
    </submittedName>
</protein>
<keyword evidence="3" id="KW-1185">Reference proteome</keyword>
<sequence>MTEMLKRQQELREIQAEHNRDLDEKAAVDYRRSLVVWREERALQVAKHNDLEDRRADQVQAYNAAVTEMAEDTVSFVNTVGEYALFLLDQQRGGGGVGESATPPPAQPDTTISAVDGEESEEESPPPVFGRAYPAPPPPRRRRLSDATAVSGGSGDGGDDQEGEGDGEGEEEDEDEDGGSEGEPEVSGDEGSDGDEERRKRRKGKQRAAGSSGKAPARRRHRGPHVSVPPCFSHIRNPTMLEGFYDHDFHDLEPLNEVAPFDPRKKPRPDKKHPRPDHRRFSRLAQPRLGSMGVLVVFTRGAGCRLCKEHHWACLRVRTGLQMEAHCIRCRALKRTCVPHTRHTSTATPGVEFEPFDWTYSDQVIIQVNKHYFELYIRMFVDVMERQTRLNMREVLLGMALASTHGRGRPR</sequence>
<organism evidence="2 3">
    <name type="scientific">Mycena belliarum</name>
    <dbReference type="NCBI Taxonomy" id="1033014"/>
    <lineage>
        <taxon>Eukaryota</taxon>
        <taxon>Fungi</taxon>
        <taxon>Dikarya</taxon>
        <taxon>Basidiomycota</taxon>
        <taxon>Agaricomycotina</taxon>
        <taxon>Agaricomycetes</taxon>
        <taxon>Agaricomycetidae</taxon>
        <taxon>Agaricales</taxon>
        <taxon>Marasmiineae</taxon>
        <taxon>Mycenaceae</taxon>
        <taxon>Mycena</taxon>
    </lineage>
</organism>
<evidence type="ECO:0000256" key="1">
    <source>
        <dbReference type="SAM" id="MobiDB-lite"/>
    </source>
</evidence>
<reference evidence="2" key="1">
    <citation type="submission" date="2023-03" db="EMBL/GenBank/DDBJ databases">
        <title>Massive genome expansion in bonnet fungi (Mycena s.s.) driven by repeated elements and novel gene families across ecological guilds.</title>
        <authorList>
            <consortium name="Lawrence Berkeley National Laboratory"/>
            <person name="Harder C.B."/>
            <person name="Miyauchi S."/>
            <person name="Viragh M."/>
            <person name="Kuo A."/>
            <person name="Thoen E."/>
            <person name="Andreopoulos B."/>
            <person name="Lu D."/>
            <person name="Skrede I."/>
            <person name="Drula E."/>
            <person name="Henrissat B."/>
            <person name="Morin E."/>
            <person name="Kohler A."/>
            <person name="Barry K."/>
            <person name="LaButti K."/>
            <person name="Morin E."/>
            <person name="Salamov A."/>
            <person name="Lipzen A."/>
            <person name="Mereny Z."/>
            <person name="Hegedus B."/>
            <person name="Baldrian P."/>
            <person name="Stursova M."/>
            <person name="Weitz H."/>
            <person name="Taylor A."/>
            <person name="Grigoriev I.V."/>
            <person name="Nagy L.G."/>
            <person name="Martin F."/>
            <person name="Kauserud H."/>
        </authorList>
    </citation>
    <scope>NUCLEOTIDE SEQUENCE</scope>
    <source>
        <strain evidence="2">CBHHK173m</strain>
    </source>
</reference>
<feature type="compositionally biased region" description="Acidic residues" evidence="1">
    <location>
        <begin position="157"/>
        <end position="195"/>
    </location>
</feature>
<dbReference type="Proteomes" id="UP001222325">
    <property type="component" value="Unassembled WGS sequence"/>
</dbReference>
<dbReference type="EMBL" id="JARJCN010000030">
    <property type="protein sequence ID" value="KAJ7086908.1"/>
    <property type="molecule type" value="Genomic_DNA"/>
</dbReference>
<gene>
    <name evidence="2" type="ORF">B0H15DRAFT_801524</name>
</gene>
<feature type="compositionally biased region" description="Basic residues" evidence="1">
    <location>
        <begin position="265"/>
        <end position="282"/>
    </location>
</feature>
<comment type="caution">
    <text evidence="2">The sequence shown here is derived from an EMBL/GenBank/DDBJ whole genome shotgun (WGS) entry which is preliminary data.</text>
</comment>
<evidence type="ECO:0000313" key="2">
    <source>
        <dbReference type="EMBL" id="KAJ7086908.1"/>
    </source>
</evidence>
<feature type="region of interest" description="Disordered" evidence="1">
    <location>
        <begin position="93"/>
        <end position="232"/>
    </location>
</feature>
<dbReference type="AlphaFoldDB" id="A0AAD6U1L0"/>
<accession>A0AAD6U1L0</accession>